<gene>
    <name evidence="1" type="ORF">D9611_013450</name>
</gene>
<dbReference type="AlphaFoldDB" id="A0A8H5FAM2"/>
<name>A0A8H5FAM2_9AGAR</name>
<reference evidence="1 2" key="1">
    <citation type="journal article" date="2020" name="ISME J.">
        <title>Uncovering the hidden diversity of litter-decomposition mechanisms in mushroom-forming fungi.</title>
        <authorList>
            <person name="Floudas D."/>
            <person name="Bentzer J."/>
            <person name="Ahren D."/>
            <person name="Johansson T."/>
            <person name="Persson P."/>
            <person name="Tunlid A."/>
        </authorList>
    </citation>
    <scope>NUCLEOTIDE SEQUENCE [LARGE SCALE GENOMIC DNA]</scope>
    <source>
        <strain evidence="1 2">CBS 175.51</strain>
    </source>
</reference>
<evidence type="ECO:0000313" key="1">
    <source>
        <dbReference type="EMBL" id="KAF5329864.1"/>
    </source>
</evidence>
<evidence type="ECO:0000313" key="2">
    <source>
        <dbReference type="Proteomes" id="UP000541558"/>
    </source>
</evidence>
<dbReference type="Proteomes" id="UP000541558">
    <property type="component" value="Unassembled WGS sequence"/>
</dbReference>
<protein>
    <submittedName>
        <fullName evidence="1">Uncharacterized protein</fullName>
    </submittedName>
</protein>
<sequence length="149" mass="16228">MPTIPSSSSRRLTLTSTSLGGCNSIASSSFNTVLALASIAHTSLLSSAEGFLLRICERAREILSFASRHMYASPYSPPDEFSLWLHQQRTMSLAGIKSVASSPSHSHHVELASTPTVDNVRARTLPAPTHQICSPDADPYIYCHSRIRF</sequence>
<organism evidence="1 2">
    <name type="scientific">Ephemerocybe angulata</name>
    <dbReference type="NCBI Taxonomy" id="980116"/>
    <lineage>
        <taxon>Eukaryota</taxon>
        <taxon>Fungi</taxon>
        <taxon>Dikarya</taxon>
        <taxon>Basidiomycota</taxon>
        <taxon>Agaricomycotina</taxon>
        <taxon>Agaricomycetes</taxon>
        <taxon>Agaricomycetidae</taxon>
        <taxon>Agaricales</taxon>
        <taxon>Agaricineae</taxon>
        <taxon>Psathyrellaceae</taxon>
        <taxon>Ephemerocybe</taxon>
    </lineage>
</organism>
<dbReference type="EMBL" id="JAACJK010000120">
    <property type="protein sequence ID" value="KAF5329864.1"/>
    <property type="molecule type" value="Genomic_DNA"/>
</dbReference>
<keyword evidence="2" id="KW-1185">Reference proteome</keyword>
<proteinExistence type="predicted"/>
<accession>A0A8H5FAM2</accession>
<comment type="caution">
    <text evidence="1">The sequence shown here is derived from an EMBL/GenBank/DDBJ whole genome shotgun (WGS) entry which is preliminary data.</text>
</comment>